<dbReference type="InterPro" id="IPR015424">
    <property type="entry name" value="PyrdxlP-dep_Trfase"/>
</dbReference>
<organism evidence="7 8">
    <name type="scientific">Malassezia cuniculi</name>
    <dbReference type="NCBI Taxonomy" id="948313"/>
    <lineage>
        <taxon>Eukaryota</taxon>
        <taxon>Fungi</taxon>
        <taxon>Dikarya</taxon>
        <taxon>Basidiomycota</taxon>
        <taxon>Ustilaginomycotina</taxon>
        <taxon>Malasseziomycetes</taxon>
        <taxon>Malasseziales</taxon>
        <taxon>Malasseziaceae</taxon>
        <taxon>Malassezia</taxon>
    </lineage>
</organism>
<dbReference type="InterPro" id="IPR050859">
    <property type="entry name" value="Class-I_PLP-dep_aminotransf"/>
</dbReference>
<dbReference type="EMBL" id="CP119877">
    <property type="protein sequence ID" value="WFD33423.1"/>
    <property type="molecule type" value="Genomic_DNA"/>
</dbReference>
<evidence type="ECO:0000256" key="2">
    <source>
        <dbReference type="ARBA" id="ARBA00007441"/>
    </source>
</evidence>
<evidence type="ECO:0000313" key="8">
    <source>
        <dbReference type="Proteomes" id="UP001219933"/>
    </source>
</evidence>
<proteinExistence type="inferred from homology"/>
<dbReference type="GO" id="GO:0030170">
    <property type="term" value="F:pyridoxal phosphate binding"/>
    <property type="evidence" value="ECO:0007669"/>
    <property type="project" value="InterPro"/>
</dbReference>
<keyword evidence="4 7" id="KW-0808">Transferase</keyword>
<dbReference type="InterPro" id="IPR015421">
    <property type="entry name" value="PyrdxlP-dep_Trfase_major"/>
</dbReference>
<evidence type="ECO:0000256" key="4">
    <source>
        <dbReference type="ARBA" id="ARBA00022679"/>
    </source>
</evidence>
<name>A0AAF0EMP9_9BASI</name>
<gene>
    <name evidence="7" type="ORF">MCUN1_000236</name>
</gene>
<keyword evidence="5" id="KW-0663">Pyridoxal phosphate</keyword>
<sequence>MPLDHSALLSDAARKRPKSVIRELLVMEKRPGMISMLAGKPNPEGFPFSSITMDIKLTGQSEPVKLTMDSDLLNESLQYSLTPGINALLDAYARIIARVHGRTIDDGSAAGDFALSSGVGSQDLITKAFGVVLNPGETVLTEAPLYTGVLPSLTALEANVVGVDTDKEGLSARALEAKLASWKTDPATASLPFPKILYTVPAGSNPAGTTASVERKREVLAIVRRYGILLFEDDPYYYLAFDGLGEDPVSRPRIPSYFALEREGDDYGYVIRFESLSKIISAGLRLGFVYGPRTIVRTIDVVTASTNLHPSGISQAATATLLDYWGVDGFLRHVDSVSAMYKERRDMFASYAEKHLGSGGGQQPLAKWVLPVAGMFFWFKLHLPPTENAPEGDSSDLMLKKAADGGVLLVPGAAFFPTPGPVPYARASFSLIEPADVDEGLRRLRAVIEEAWHSAGYDSIPPI</sequence>
<dbReference type="EC" id="2.6.1.27" evidence="7"/>
<comment type="cofactor">
    <cofactor evidence="1">
        <name>pyridoxal 5'-phosphate</name>
        <dbReference type="ChEBI" id="CHEBI:597326"/>
    </cofactor>
</comment>
<dbReference type="PANTHER" id="PTHR42790">
    <property type="entry name" value="AMINOTRANSFERASE"/>
    <property type="match status" value="1"/>
</dbReference>
<dbReference type="GO" id="GO:1901605">
    <property type="term" value="P:alpha-amino acid metabolic process"/>
    <property type="evidence" value="ECO:0007669"/>
    <property type="project" value="TreeGrafter"/>
</dbReference>
<dbReference type="PANTHER" id="PTHR42790:SF19">
    <property type="entry name" value="KYNURENINE_ALPHA-AMINOADIPATE AMINOTRANSFERASE, MITOCHONDRIAL"/>
    <property type="match status" value="1"/>
</dbReference>
<dbReference type="GO" id="GO:0050362">
    <property type="term" value="F:L-tryptophan:2-oxoglutarate aminotransferase activity"/>
    <property type="evidence" value="ECO:0007669"/>
    <property type="project" value="UniProtKB-EC"/>
</dbReference>
<dbReference type="InterPro" id="IPR004839">
    <property type="entry name" value="Aminotransferase_I/II_large"/>
</dbReference>
<dbReference type="Gene3D" id="3.40.640.10">
    <property type="entry name" value="Type I PLP-dependent aspartate aminotransferase-like (Major domain)"/>
    <property type="match status" value="1"/>
</dbReference>
<protein>
    <submittedName>
        <fullName evidence="7">Tryptophan transaminase</fullName>
        <ecNumber evidence="7">2.6.1.27</ecNumber>
    </submittedName>
</protein>
<dbReference type="Pfam" id="PF00155">
    <property type="entry name" value="Aminotran_1_2"/>
    <property type="match status" value="1"/>
</dbReference>
<accession>A0AAF0EMP9</accession>
<keyword evidence="8" id="KW-1185">Reference proteome</keyword>
<dbReference type="SUPFAM" id="SSF53383">
    <property type="entry name" value="PLP-dependent transferases"/>
    <property type="match status" value="1"/>
</dbReference>
<evidence type="ECO:0000256" key="3">
    <source>
        <dbReference type="ARBA" id="ARBA00022576"/>
    </source>
</evidence>
<evidence type="ECO:0000259" key="6">
    <source>
        <dbReference type="Pfam" id="PF00155"/>
    </source>
</evidence>
<evidence type="ECO:0000313" key="7">
    <source>
        <dbReference type="EMBL" id="WFD33423.1"/>
    </source>
</evidence>
<dbReference type="CDD" id="cd00609">
    <property type="entry name" value="AAT_like"/>
    <property type="match status" value="1"/>
</dbReference>
<dbReference type="AlphaFoldDB" id="A0AAF0EMP9"/>
<evidence type="ECO:0000256" key="1">
    <source>
        <dbReference type="ARBA" id="ARBA00001933"/>
    </source>
</evidence>
<keyword evidence="3 7" id="KW-0032">Aminotransferase</keyword>
<dbReference type="Proteomes" id="UP001219933">
    <property type="component" value="Chromosome 1"/>
</dbReference>
<comment type="similarity">
    <text evidence="2">Belongs to the class-I pyridoxal-phosphate-dependent aminotransferase family.</text>
</comment>
<feature type="domain" description="Aminotransferase class I/classII large" evidence="6">
    <location>
        <begin position="115"/>
        <end position="379"/>
    </location>
</feature>
<evidence type="ECO:0000256" key="5">
    <source>
        <dbReference type="ARBA" id="ARBA00022898"/>
    </source>
</evidence>
<reference evidence="7" key="1">
    <citation type="submission" date="2023-03" db="EMBL/GenBank/DDBJ databases">
        <title>Mating type loci evolution in Malassezia.</title>
        <authorList>
            <person name="Coelho M.A."/>
        </authorList>
    </citation>
    <scope>NUCLEOTIDE SEQUENCE</scope>
    <source>
        <strain evidence="7">CBS 11721</strain>
    </source>
</reference>